<dbReference type="Pfam" id="PF00849">
    <property type="entry name" value="PseudoU_synth_2"/>
    <property type="match status" value="1"/>
</dbReference>
<dbReference type="InterPro" id="IPR006145">
    <property type="entry name" value="PsdUridine_synth_RsuA/RluA"/>
</dbReference>
<keyword evidence="11" id="KW-1185">Reference proteome</keyword>
<dbReference type="GO" id="GO:0000455">
    <property type="term" value="P:enzyme-directed rRNA pseudouridine synthesis"/>
    <property type="evidence" value="ECO:0007669"/>
    <property type="project" value="TreeGrafter"/>
</dbReference>
<comment type="catalytic activity">
    <reaction evidence="8">
        <text>a uridine in RNA = a pseudouridine in RNA</text>
        <dbReference type="Rhea" id="RHEA:48348"/>
        <dbReference type="Rhea" id="RHEA-COMP:12068"/>
        <dbReference type="Rhea" id="RHEA-COMP:12069"/>
        <dbReference type="ChEBI" id="CHEBI:65314"/>
        <dbReference type="ChEBI" id="CHEBI:65315"/>
    </reaction>
</comment>
<dbReference type="SMART" id="SM00363">
    <property type="entry name" value="S4"/>
    <property type="match status" value="1"/>
</dbReference>
<comment type="catalytic activity">
    <reaction evidence="4">
        <text>uridine(1911/1915/1917) in 23S rRNA = pseudouridine(1911/1915/1917) in 23S rRNA</text>
        <dbReference type="Rhea" id="RHEA:42524"/>
        <dbReference type="Rhea" id="RHEA-COMP:10097"/>
        <dbReference type="Rhea" id="RHEA-COMP:10098"/>
        <dbReference type="ChEBI" id="CHEBI:65314"/>
        <dbReference type="ChEBI" id="CHEBI:65315"/>
        <dbReference type="EC" id="5.4.99.23"/>
    </reaction>
</comment>
<dbReference type="InterPro" id="IPR020103">
    <property type="entry name" value="PsdUridine_synth_cat_dom_sf"/>
</dbReference>
<dbReference type="SUPFAM" id="SSF55120">
    <property type="entry name" value="Pseudouridine synthase"/>
    <property type="match status" value="1"/>
</dbReference>
<keyword evidence="3 8" id="KW-0413">Isomerase</keyword>
<keyword evidence="2 7" id="KW-0694">RNA-binding</keyword>
<evidence type="ECO:0000256" key="6">
    <source>
        <dbReference type="PIRSR" id="PIRSR606225-1"/>
    </source>
</evidence>
<dbReference type="CDD" id="cd00165">
    <property type="entry name" value="S4"/>
    <property type="match status" value="1"/>
</dbReference>
<organism evidence="10 11">
    <name type="scientific">Acidihalobacter aeolianus</name>
    <dbReference type="NCBI Taxonomy" id="2792603"/>
    <lineage>
        <taxon>Bacteria</taxon>
        <taxon>Pseudomonadati</taxon>
        <taxon>Pseudomonadota</taxon>
        <taxon>Gammaproteobacteria</taxon>
        <taxon>Chromatiales</taxon>
        <taxon>Ectothiorhodospiraceae</taxon>
        <taxon>Acidihalobacter</taxon>
    </lineage>
</organism>
<comment type="similarity">
    <text evidence="1 8">Belongs to the pseudouridine synthase RluA family.</text>
</comment>
<dbReference type="InterPro" id="IPR050188">
    <property type="entry name" value="RluA_PseudoU_synthase"/>
</dbReference>
<evidence type="ECO:0000256" key="7">
    <source>
        <dbReference type="PROSITE-ProRule" id="PRU00182"/>
    </source>
</evidence>
<evidence type="ECO:0000313" key="10">
    <source>
        <dbReference type="EMBL" id="AOV17878.1"/>
    </source>
</evidence>
<dbReference type="FunFam" id="3.30.2350.10:FF:000006">
    <property type="entry name" value="Pseudouridine synthase"/>
    <property type="match status" value="1"/>
</dbReference>
<dbReference type="PANTHER" id="PTHR21600:SF44">
    <property type="entry name" value="RIBOSOMAL LARGE SUBUNIT PSEUDOURIDINE SYNTHASE D"/>
    <property type="match status" value="1"/>
</dbReference>
<dbReference type="NCBIfam" id="NF008385">
    <property type="entry name" value="PRK11180.1"/>
    <property type="match status" value="1"/>
</dbReference>
<sequence length="320" mass="35402">MPPEPTLEFAIPDEFAGRRVDQVLSQLMPDYSRTRIKDWIERGRVTLNGRVPRPRDNVAGGETVCVEPLVEIVHEDRAQAIELDIRFEDESLLVINKPPGLVVHPAAGNREGTLLNALLHHDPDLATLPRAGIVHRLDKDTSGLMVIAKTPGAYQALVAALAAREVSREYLALVQGELIAGGTVEEPIARHPRDRKRMAVVSGGKPAVTHYRVLERFVGHTLLRVSLETGRTHQIRVHMAHIRHPIVGDPVYGGRLRLPPGAGDGLVAAMRGFRRQALHAMRLAFEHPRTSEPMVWDSEPPEDLLLLLAALRAHAEARLD</sequence>
<evidence type="ECO:0000313" key="11">
    <source>
        <dbReference type="Proteomes" id="UP000095342"/>
    </source>
</evidence>
<evidence type="ECO:0000256" key="2">
    <source>
        <dbReference type="ARBA" id="ARBA00022884"/>
    </source>
</evidence>
<dbReference type="InterPro" id="IPR006225">
    <property type="entry name" value="PsdUridine_synth_RluC/D"/>
</dbReference>
<dbReference type="CDD" id="cd02869">
    <property type="entry name" value="PseudoU_synth_RluA_like"/>
    <property type="match status" value="1"/>
</dbReference>
<dbReference type="InterPro" id="IPR036986">
    <property type="entry name" value="S4_RNA-bd_sf"/>
</dbReference>
<evidence type="ECO:0000259" key="9">
    <source>
        <dbReference type="SMART" id="SM00363"/>
    </source>
</evidence>
<gene>
    <name evidence="10" type="ORF">BJI67_13160</name>
</gene>
<dbReference type="SUPFAM" id="SSF55174">
    <property type="entry name" value="Alpha-L RNA-binding motif"/>
    <property type="match status" value="1"/>
</dbReference>
<dbReference type="InterPro" id="IPR006224">
    <property type="entry name" value="PsdUridine_synth_RluA-like_CS"/>
</dbReference>
<name>A0A1D8KA79_9GAMM</name>
<dbReference type="Pfam" id="PF01479">
    <property type="entry name" value="S4"/>
    <property type="match status" value="1"/>
</dbReference>
<dbReference type="Gene3D" id="3.10.290.10">
    <property type="entry name" value="RNA-binding S4 domain"/>
    <property type="match status" value="1"/>
</dbReference>
<evidence type="ECO:0000256" key="8">
    <source>
        <dbReference type="RuleBase" id="RU362028"/>
    </source>
</evidence>
<accession>A0A1D8KA79</accession>
<dbReference type="GO" id="GO:0003723">
    <property type="term" value="F:RNA binding"/>
    <property type="evidence" value="ECO:0007669"/>
    <property type="project" value="UniProtKB-KW"/>
</dbReference>
<dbReference type="KEGG" id="aaeo:BJI67_13160"/>
<dbReference type="NCBIfam" id="TIGR00005">
    <property type="entry name" value="rluA_subfam"/>
    <property type="match status" value="1"/>
</dbReference>
<protein>
    <recommendedName>
        <fullName evidence="8">Pseudouridine synthase</fullName>
        <ecNumber evidence="8">5.4.99.-</ecNumber>
    </recommendedName>
</protein>
<dbReference type="PROSITE" id="PS01129">
    <property type="entry name" value="PSI_RLU"/>
    <property type="match status" value="1"/>
</dbReference>
<reference evidence="10 11" key="1">
    <citation type="submission" date="2016-09" db="EMBL/GenBank/DDBJ databases">
        <title>Acidihalobacter prosperus V6 (DSM14174).</title>
        <authorList>
            <person name="Khaleque H.N."/>
            <person name="Ramsay J.P."/>
            <person name="Murphy R.J.T."/>
            <person name="Kaksonen A.H."/>
            <person name="Boxall N.J."/>
            <person name="Watkin E.L.J."/>
        </authorList>
    </citation>
    <scope>NUCLEOTIDE SEQUENCE [LARGE SCALE GENOMIC DNA]</scope>
    <source>
        <strain evidence="10 11">V6</strain>
    </source>
</reference>
<evidence type="ECO:0000256" key="5">
    <source>
        <dbReference type="ARBA" id="ARBA00056072"/>
    </source>
</evidence>
<dbReference type="EMBL" id="CP017448">
    <property type="protein sequence ID" value="AOV17878.1"/>
    <property type="molecule type" value="Genomic_DNA"/>
</dbReference>
<dbReference type="GO" id="GO:0160140">
    <property type="term" value="F:23S rRNA pseudouridine(1911/1915/1917) synthase activity"/>
    <property type="evidence" value="ECO:0007669"/>
    <property type="project" value="UniProtKB-EC"/>
</dbReference>
<dbReference type="RefSeq" id="WP_070073408.1">
    <property type="nucleotide sequence ID" value="NZ_CP017448.1"/>
</dbReference>
<evidence type="ECO:0000256" key="3">
    <source>
        <dbReference type="ARBA" id="ARBA00023235"/>
    </source>
</evidence>
<feature type="active site" evidence="6">
    <location>
        <position position="138"/>
    </location>
</feature>
<dbReference type="PANTHER" id="PTHR21600">
    <property type="entry name" value="MITOCHONDRIAL RNA PSEUDOURIDINE SYNTHASE"/>
    <property type="match status" value="1"/>
</dbReference>
<feature type="domain" description="RNA-binding S4" evidence="9">
    <location>
        <begin position="18"/>
        <end position="78"/>
    </location>
</feature>
<dbReference type="AlphaFoldDB" id="A0A1D8KA79"/>
<dbReference type="EC" id="5.4.99.-" evidence="8"/>
<dbReference type="Gene3D" id="3.30.2350.10">
    <property type="entry name" value="Pseudouridine synthase"/>
    <property type="match status" value="1"/>
</dbReference>
<comment type="function">
    <text evidence="5">Responsible for synthesis of pseudouridine from uracil at positions 1911, 1915 and 1917 in 23S ribosomal RNA.</text>
</comment>
<evidence type="ECO:0000256" key="4">
    <source>
        <dbReference type="ARBA" id="ARBA00036882"/>
    </source>
</evidence>
<dbReference type="InterPro" id="IPR002942">
    <property type="entry name" value="S4_RNA-bd"/>
</dbReference>
<evidence type="ECO:0000256" key="1">
    <source>
        <dbReference type="ARBA" id="ARBA00010876"/>
    </source>
</evidence>
<proteinExistence type="inferred from homology"/>
<dbReference type="PROSITE" id="PS50889">
    <property type="entry name" value="S4"/>
    <property type="match status" value="1"/>
</dbReference>
<dbReference type="Proteomes" id="UP000095342">
    <property type="component" value="Chromosome"/>
</dbReference>